<dbReference type="PANTHER" id="PTHR33931">
    <property type="entry name" value="HOLIN-LIKE PROTEIN CIDA-RELATED"/>
    <property type="match status" value="1"/>
</dbReference>
<evidence type="ECO:0000313" key="10">
    <source>
        <dbReference type="Proteomes" id="UP000257706"/>
    </source>
</evidence>
<accession>A0A162K3U6</accession>
<evidence type="ECO:0000256" key="6">
    <source>
        <dbReference type="SAM" id="Phobius"/>
    </source>
</evidence>
<evidence type="ECO:0000256" key="4">
    <source>
        <dbReference type="ARBA" id="ARBA00022989"/>
    </source>
</evidence>
<dbReference type="Pfam" id="PF03788">
    <property type="entry name" value="LrgA"/>
    <property type="match status" value="1"/>
</dbReference>
<organism evidence="8 9">
    <name type="scientific">Tistrella mobilis</name>
    <dbReference type="NCBI Taxonomy" id="171437"/>
    <lineage>
        <taxon>Bacteria</taxon>
        <taxon>Pseudomonadati</taxon>
        <taxon>Pseudomonadota</taxon>
        <taxon>Alphaproteobacteria</taxon>
        <taxon>Geminicoccales</taxon>
        <taxon>Geminicoccaceae</taxon>
        <taxon>Tistrella</taxon>
    </lineage>
</organism>
<protein>
    <submittedName>
        <fullName evidence="7 8">LrgA family protein</fullName>
    </submittedName>
</protein>
<dbReference type="GO" id="GO:0005886">
    <property type="term" value="C:plasma membrane"/>
    <property type="evidence" value="ECO:0007669"/>
    <property type="project" value="UniProtKB-SubCell"/>
</dbReference>
<dbReference type="RefSeq" id="WP_062768117.1">
    <property type="nucleotide sequence ID" value="NZ_CP121027.1"/>
</dbReference>
<reference evidence="7 10" key="2">
    <citation type="journal article" date="2018" name="Nat. Biotechnol.">
        <title>A standardized bacterial taxonomy based on genome phylogeny substantially revises the tree of life.</title>
        <authorList>
            <person name="Parks D.H."/>
            <person name="Chuvochina M."/>
            <person name="Waite D.W."/>
            <person name="Rinke C."/>
            <person name="Skarshewski A."/>
            <person name="Chaumeil P.A."/>
            <person name="Hugenholtz P."/>
        </authorList>
    </citation>
    <scope>NUCLEOTIDE SEQUENCE [LARGE SCALE GENOMIC DNA]</scope>
    <source>
        <strain evidence="7">UBA8739</strain>
    </source>
</reference>
<evidence type="ECO:0000256" key="5">
    <source>
        <dbReference type="ARBA" id="ARBA00023136"/>
    </source>
</evidence>
<dbReference type="Proteomes" id="UP000075787">
    <property type="component" value="Unassembled WGS sequence"/>
</dbReference>
<evidence type="ECO:0000256" key="2">
    <source>
        <dbReference type="ARBA" id="ARBA00022475"/>
    </source>
</evidence>
<feature type="transmembrane region" description="Helical" evidence="6">
    <location>
        <begin position="102"/>
        <end position="126"/>
    </location>
</feature>
<gene>
    <name evidence="8" type="ORF">AUP44_13045</name>
    <name evidence="7" type="ORF">DCK97_11160</name>
</gene>
<dbReference type="OrthoDB" id="194658at2"/>
<sequence length="135" mass="14908">MRRQRLAAAIRHTLHRNRLVQITLLAGFWAVGETAVRQLALPVPGGILGMAAVLVLLATHRIRPDSLGRGAKWLLAEMLLFFVPAVMAVLDHHEFLGTLGLKLLAVIMTGTLMVMVSTALTVELFFRLRTRHDPA</sequence>
<feature type="transmembrane region" description="Helical" evidence="6">
    <location>
        <begin position="71"/>
        <end position="90"/>
    </location>
</feature>
<dbReference type="EMBL" id="DMAI01000170">
    <property type="protein sequence ID" value="HAE47969.1"/>
    <property type="molecule type" value="Genomic_DNA"/>
</dbReference>
<evidence type="ECO:0000313" key="9">
    <source>
        <dbReference type="Proteomes" id="UP000075787"/>
    </source>
</evidence>
<dbReference type="PANTHER" id="PTHR33931:SF2">
    <property type="entry name" value="HOLIN-LIKE PROTEIN CIDA"/>
    <property type="match status" value="1"/>
</dbReference>
<evidence type="ECO:0000256" key="1">
    <source>
        <dbReference type="ARBA" id="ARBA00004651"/>
    </source>
</evidence>
<proteinExistence type="predicted"/>
<dbReference type="EMBL" id="LPZR01000198">
    <property type="protein sequence ID" value="KYO50430.1"/>
    <property type="molecule type" value="Genomic_DNA"/>
</dbReference>
<comment type="caution">
    <text evidence="8">The sequence shown here is derived from an EMBL/GenBank/DDBJ whole genome shotgun (WGS) entry which is preliminary data.</text>
</comment>
<keyword evidence="5 6" id="KW-0472">Membrane</keyword>
<evidence type="ECO:0000313" key="7">
    <source>
        <dbReference type="EMBL" id="HAE47969.1"/>
    </source>
</evidence>
<dbReference type="GeneID" id="97240177"/>
<comment type="subcellular location">
    <subcellularLocation>
        <location evidence="1">Cell membrane</location>
        <topology evidence="1">Multi-pass membrane protein</topology>
    </subcellularLocation>
</comment>
<keyword evidence="2" id="KW-1003">Cell membrane</keyword>
<reference evidence="8 9" key="1">
    <citation type="submission" date="2015-12" db="EMBL/GenBank/DDBJ databases">
        <title>Genome sequence of Tistrella mobilis MCCC 1A02139.</title>
        <authorList>
            <person name="Lu L."/>
            <person name="Lai Q."/>
            <person name="Shao Z."/>
            <person name="Qian P."/>
        </authorList>
    </citation>
    <scope>NUCLEOTIDE SEQUENCE [LARGE SCALE GENOMIC DNA]</scope>
    <source>
        <strain evidence="8 9">MCCC 1A02139</strain>
    </source>
</reference>
<dbReference type="Proteomes" id="UP000257706">
    <property type="component" value="Unassembled WGS sequence"/>
</dbReference>
<evidence type="ECO:0000256" key="3">
    <source>
        <dbReference type="ARBA" id="ARBA00022692"/>
    </source>
</evidence>
<keyword evidence="4 6" id="KW-1133">Transmembrane helix</keyword>
<name>A0A162K3U6_9PROT</name>
<evidence type="ECO:0000313" key="8">
    <source>
        <dbReference type="EMBL" id="KYO50430.1"/>
    </source>
</evidence>
<keyword evidence="3 6" id="KW-0812">Transmembrane</keyword>
<dbReference type="InterPro" id="IPR005538">
    <property type="entry name" value="LrgA/CidA"/>
</dbReference>
<dbReference type="AlphaFoldDB" id="A0A162K3U6"/>
<feature type="transmembrane region" description="Helical" evidence="6">
    <location>
        <begin position="40"/>
        <end position="59"/>
    </location>
</feature>